<dbReference type="RefSeq" id="WP_015414379.1">
    <property type="nucleotide sequence ID" value="NC_020409.1"/>
</dbReference>
<dbReference type="STRING" id="1322246.BN4_11092"/>
<dbReference type="GO" id="GO:0051539">
    <property type="term" value="F:4 iron, 4 sulfur cluster binding"/>
    <property type="evidence" value="ECO:0007669"/>
    <property type="project" value="UniProtKB-KW"/>
</dbReference>
<feature type="domain" description="4Fe-4S ferredoxin-type" evidence="9">
    <location>
        <begin position="38"/>
        <end position="68"/>
    </location>
</feature>
<feature type="transmembrane region" description="Helical" evidence="7">
    <location>
        <begin position="262"/>
        <end position="283"/>
    </location>
</feature>
<organism evidence="10 11">
    <name type="scientific">Pseudodesulfovibrio piezophilus (strain DSM 21447 / JCM 15486 / C1TLV30)</name>
    <name type="common">Desulfovibrio piezophilus</name>
    <dbReference type="NCBI Taxonomy" id="1322246"/>
    <lineage>
        <taxon>Bacteria</taxon>
        <taxon>Pseudomonadati</taxon>
        <taxon>Thermodesulfobacteriota</taxon>
        <taxon>Desulfovibrionia</taxon>
        <taxon>Desulfovibrionales</taxon>
        <taxon>Desulfovibrionaceae</taxon>
    </lineage>
</organism>
<dbReference type="OrthoDB" id="9789030at2"/>
<dbReference type="SUPFAM" id="SSF54862">
    <property type="entry name" value="4Fe-4S ferredoxins"/>
    <property type="match status" value="1"/>
</dbReference>
<keyword evidence="8" id="KW-0732">Signal</keyword>
<dbReference type="InterPro" id="IPR017896">
    <property type="entry name" value="4Fe4S_Fe-S-bd"/>
</dbReference>
<dbReference type="CDD" id="cd10561">
    <property type="entry name" value="HybA_like"/>
    <property type="match status" value="1"/>
</dbReference>
<feature type="signal peptide" evidence="8">
    <location>
        <begin position="1"/>
        <end position="25"/>
    </location>
</feature>
<evidence type="ECO:0000256" key="5">
    <source>
        <dbReference type="ARBA" id="ARBA00023004"/>
    </source>
</evidence>
<dbReference type="Pfam" id="PF13247">
    <property type="entry name" value="Fer4_11"/>
    <property type="match status" value="1"/>
</dbReference>
<evidence type="ECO:0000256" key="2">
    <source>
        <dbReference type="ARBA" id="ARBA00022485"/>
    </source>
</evidence>
<evidence type="ECO:0000256" key="4">
    <source>
        <dbReference type="ARBA" id="ARBA00022737"/>
    </source>
</evidence>
<dbReference type="GO" id="GO:0046872">
    <property type="term" value="F:metal ion binding"/>
    <property type="evidence" value="ECO:0007669"/>
    <property type="project" value="UniProtKB-KW"/>
</dbReference>
<dbReference type="PROSITE" id="PS51318">
    <property type="entry name" value="TAT"/>
    <property type="match status" value="1"/>
</dbReference>
<dbReference type="PROSITE" id="PS00198">
    <property type="entry name" value="4FE4S_FER_1"/>
    <property type="match status" value="1"/>
</dbReference>
<dbReference type="Proteomes" id="UP000011724">
    <property type="component" value="Chromosome"/>
</dbReference>
<dbReference type="BioCyc" id="DPIE1322246:BN4_RS05520-MONOMER"/>
<protein>
    <submittedName>
        <fullName evidence="10">Hmc complex, subunit B, 4Fe-4S binding domain protein</fullName>
    </submittedName>
</protein>
<evidence type="ECO:0000256" key="6">
    <source>
        <dbReference type="ARBA" id="ARBA00023014"/>
    </source>
</evidence>
<gene>
    <name evidence="10" type="primary">hmcB</name>
    <name evidence="10" type="ordered locus">BN4_11092</name>
</gene>
<dbReference type="KEGG" id="dpi:BN4_11092"/>
<keyword evidence="4" id="KW-0677">Repeat</keyword>
<dbReference type="PATRIC" id="fig|879567.3.peg.1130"/>
<keyword evidence="7" id="KW-0472">Membrane</keyword>
<reference evidence="11" key="2">
    <citation type="journal article" date="2013" name="Stand. Genomic Sci.">
        <title>Complete genome sequence of Desulfocapsa sulfexigens, a marine deltaproteobacterium specialized in disproportionating inorganic sulfur compounds.</title>
        <authorList>
            <person name="Finster K.W."/>
            <person name="Kjeldsen K.U."/>
            <person name="Kube M."/>
            <person name="Reinhardt R."/>
            <person name="Mussmann M."/>
            <person name="Amann R."/>
            <person name="Schreiber L."/>
        </authorList>
    </citation>
    <scope>NUCLEOTIDE SEQUENCE [LARGE SCALE GENOMIC DNA]</scope>
    <source>
        <strain evidence="11">DSM 10523 / SB164P1</strain>
    </source>
</reference>
<feature type="chain" id="PRO_5004019674" evidence="8">
    <location>
        <begin position="26"/>
        <end position="356"/>
    </location>
</feature>
<dbReference type="PANTHER" id="PTHR43545:SF4">
    <property type="entry name" value="IRON-SULFUR PROTEIN"/>
    <property type="match status" value="1"/>
</dbReference>
<evidence type="ECO:0000256" key="1">
    <source>
        <dbReference type="ARBA" id="ARBA00004196"/>
    </source>
</evidence>
<keyword evidence="11" id="KW-1185">Reference proteome</keyword>
<evidence type="ECO:0000313" key="10">
    <source>
        <dbReference type="EMBL" id="CCH48329.1"/>
    </source>
</evidence>
<dbReference type="InterPro" id="IPR017900">
    <property type="entry name" value="4Fe4S_Fe_S_CS"/>
</dbReference>
<dbReference type="InterPro" id="IPR054814">
    <property type="entry name" value="HmcB"/>
</dbReference>
<keyword evidence="7" id="KW-1133">Transmembrane helix</keyword>
<evidence type="ECO:0000313" key="11">
    <source>
        <dbReference type="Proteomes" id="UP000011724"/>
    </source>
</evidence>
<evidence type="ECO:0000256" key="3">
    <source>
        <dbReference type="ARBA" id="ARBA00022723"/>
    </source>
</evidence>
<dbReference type="EMBL" id="FO203427">
    <property type="protein sequence ID" value="CCH48329.1"/>
    <property type="molecule type" value="Genomic_DNA"/>
</dbReference>
<sequence length="356" mass="38595">MKRRNFLGLMGAAGISAALPTKAQAAGNVHFEGYPGSKGVLFDATRCIGCRKCEAGCNEINGLAKPEKPFTDLSVLETPRRTENDAYTVVNKYTEPDGQSVFRKIQCMHCLEPSCASACFVKAFKKQPSGAVTYDESLCVGCRYCMVACPFEIPTYTYNDPITPKVIKCHLCEPHIKGGKVSMPGCVASCPKEALIYGERDELIKIARNRIEANPEKYIDHLYGEHEVGGTSWLYLSGVPFEQIGMREDLGVKSGPELNSGALSVVAMVPALWPLLLAGVYGITTRTDKINKKEKADAVAEAITQTQEKANADMKAAMVRAANDKEATVKREVAKAVEEALKAAEEGDGEKEEEGA</sequence>
<keyword evidence="3" id="KW-0479">Metal-binding</keyword>
<reference evidence="10 11" key="1">
    <citation type="journal article" date="2013" name="PLoS ONE">
        <title>The first genomic and proteomic characterization of a deep-sea sulfate reducer: insights into the piezophilic lifestyle of Desulfovibrio piezophilus.</title>
        <authorList>
            <person name="Pradel N."/>
            <person name="Ji B."/>
            <person name="Gimenez G."/>
            <person name="Talla E."/>
            <person name="Lenoble P."/>
            <person name="Garel M."/>
            <person name="Tamburini C."/>
            <person name="Fourquet P."/>
            <person name="Lebrun R."/>
            <person name="Bertin P."/>
            <person name="Denis Y."/>
            <person name="Pophillat M."/>
            <person name="Barbe V."/>
            <person name="Ollivier B."/>
            <person name="Dolla A."/>
        </authorList>
    </citation>
    <scope>NUCLEOTIDE SEQUENCE [LARGE SCALE GENOMIC DNA]</scope>
    <source>
        <strain evidence="11">DSM 10523 / SB164P1</strain>
    </source>
</reference>
<dbReference type="Gene3D" id="3.30.70.20">
    <property type="match status" value="2"/>
</dbReference>
<dbReference type="HOGENOM" id="CLU_043374_0_0_7"/>
<dbReference type="NCBIfam" id="NF045715">
    <property type="entry name" value="sulf_resp_HmcB"/>
    <property type="match status" value="1"/>
</dbReference>
<keyword evidence="6" id="KW-0411">Iron-sulfur</keyword>
<evidence type="ECO:0000256" key="7">
    <source>
        <dbReference type="SAM" id="Phobius"/>
    </source>
</evidence>
<dbReference type="AlphaFoldDB" id="M1WPF5"/>
<dbReference type="PANTHER" id="PTHR43545">
    <property type="entry name" value="FORMATE DEHYDROGENASE, NITRATE-INDUCIBLE, IRON-SULFUR SUBUNIT"/>
    <property type="match status" value="1"/>
</dbReference>
<dbReference type="InterPro" id="IPR051555">
    <property type="entry name" value="FDH_Electron_Transfer_Unit"/>
</dbReference>
<keyword evidence="7" id="KW-0812">Transmembrane</keyword>
<dbReference type="PROSITE" id="PS51379">
    <property type="entry name" value="4FE4S_FER_2"/>
    <property type="match status" value="2"/>
</dbReference>
<name>M1WPF5_PSEP2</name>
<comment type="subcellular location">
    <subcellularLocation>
        <location evidence="1">Cell envelope</location>
    </subcellularLocation>
</comment>
<evidence type="ECO:0000256" key="8">
    <source>
        <dbReference type="SAM" id="SignalP"/>
    </source>
</evidence>
<dbReference type="eggNOG" id="COG0437">
    <property type="taxonomic scope" value="Bacteria"/>
</dbReference>
<keyword evidence="2" id="KW-0004">4Fe-4S</keyword>
<evidence type="ECO:0000259" key="9">
    <source>
        <dbReference type="PROSITE" id="PS51379"/>
    </source>
</evidence>
<dbReference type="InterPro" id="IPR006311">
    <property type="entry name" value="TAT_signal"/>
</dbReference>
<dbReference type="GO" id="GO:0030313">
    <property type="term" value="C:cell envelope"/>
    <property type="evidence" value="ECO:0007669"/>
    <property type="project" value="UniProtKB-SubCell"/>
</dbReference>
<accession>M1WPF5</accession>
<feature type="domain" description="4Fe-4S ferredoxin-type" evidence="9">
    <location>
        <begin position="130"/>
        <end position="159"/>
    </location>
</feature>
<proteinExistence type="predicted"/>
<keyword evidence="5" id="KW-0408">Iron</keyword>